<keyword evidence="3" id="KW-1185">Reference proteome</keyword>
<feature type="coiled-coil region" evidence="1">
    <location>
        <begin position="96"/>
        <end position="130"/>
    </location>
</feature>
<evidence type="ECO:0000256" key="1">
    <source>
        <dbReference type="SAM" id="Coils"/>
    </source>
</evidence>
<proteinExistence type="predicted"/>
<gene>
    <name evidence="2" type="ORF">FHS22_002464</name>
</gene>
<accession>A0A841D0D4</accession>
<dbReference type="Proteomes" id="UP000562352">
    <property type="component" value="Unassembled WGS sequence"/>
</dbReference>
<reference evidence="2 3" key="1">
    <citation type="submission" date="2020-08" db="EMBL/GenBank/DDBJ databases">
        <title>Genomic Encyclopedia of Type Strains, Phase III (KMG-III): the genomes of soil and plant-associated and newly described type strains.</title>
        <authorList>
            <person name="Whitman W."/>
        </authorList>
    </citation>
    <scope>NUCLEOTIDE SEQUENCE [LARGE SCALE GENOMIC DNA]</scope>
    <source>
        <strain evidence="2 3">CECT 3303</strain>
    </source>
</reference>
<dbReference type="EMBL" id="JACHJJ010000006">
    <property type="protein sequence ID" value="MBB5963190.1"/>
    <property type="molecule type" value="Genomic_DNA"/>
</dbReference>
<comment type="caution">
    <text evidence="2">The sequence shown here is derived from an EMBL/GenBank/DDBJ whole genome shotgun (WGS) entry which is preliminary data.</text>
</comment>
<keyword evidence="1" id="KW-0175">Coiled coil</keyword>
<evidence type="ECO:0000313" key="2">
    <source>
        <dbReference type="EMBL" id="MBB5963190.1"/>
    </source>
</evidence>
<dbReference type="RefSeq" id="WP_184941141.1">
    <property type="nucleotide sequence ID" value="NZ_BAAAWZ010000001.1"/>
</dbReference>
<evidence type="ECO:0000313" key="3">
    <source>
        <dbReference type="Proteomes" id="UP000562352"/>
    </source>
</evidence>
<dbReference type="AlphaFoldDB" id="A0A841D0D4"/>
<organism evidence="2 3">
    <name type="scientific">Planomonospora venezuelensis</name>
    <dbReference type="NCBI Taxonomy" id="1999"/>
    <lineage>
        <taxon>Bacteria</taxon>
        <taxon>Bacillati</taxon>
        <taxon>Actinomycetota</taxon>
        <taxon>Actinomycetes</taxon>
        <taxon>Streptosporangiales</taxon>
        <taxon>Streptosporangiaceae</taxon>
        <taxon>Planomonospora</taxon>
    </lineage>
</organism>
<protein>
    <submittedName>
        <fullName evidence="2">Uncharacterized protein</fullName>
    </submittedName>
</protein>
<name>A0A841D0D4_PLAVE</name>
<sequence length="197" mass="21384">MSIAYLLEEGPGVHGDAGPPPAVLCRRRGHAWRLEWGGGTVLVGDSVGMRHLAALIANPGREIPAIDLVTGPVPPAEGALRGRTASDQPVLDEQARQAYRRRLSEIQAEVDEYESLNDLARAAAARAERDWLLTELTAATGLRGRARTFADDQERARIAVGKAIRRALTRIARADPGIGEELQTTVRTGLRCSYHPR</sequence>